<proteinExistence type="predicted"/>
<accession>A0AAF0US58</accession>
<sequence length="81" mass="9960">MRSELSRDCLMKRNLDHQVIRRLRTKDVMLVKVLWRNHNFEEETWEAEEDMKKIYSHLFSIFRYALISLLPIVDMHHFLVS</sequence>
<keyword evidence="2" id="KW-1185">Reference proteome</keyword>
<dbReference type="SUPFAM" id="SSF54160">
    <property type="entry name" value="Chromo domain-like"/>
    <property type="match status" value="1"/>
</dbReference>
<name>A0AAF0US58_SOLVR</name>
<organism evidence="1 2">
    <name type="scientific">Solanum verrucosum</name>
    <dbReference type="NCBI Taxonomy" id="315347"/>
    <lineage>
        <taxon>Eukaryota</taxon>
        <taxon>Viridiplantae</taxon>
        <taxon>Streptophyta</taxon>
        <taxon>Embryophyta</taxon>
        <taxon>Tracheophyta</taxon>
        <taxon>Spermatophyta</taxon>
        <taxon>Magnoliopsida</taxon>
        <taxon>eudicotyledons</taxon>
        <taxon>Gunneridae</taxon>
        <taxon>Pentapetalae</taxon>
        <taxon>asterids</taxon>
        <taxon>lamiids</taxon>
        <taxon>Solanales</taxon>
        <taxon>Solanaceae</taxon>
        <taxon>Solanoideae</taxon>
        <taxon>Solaneae</taxon>
        <taxon>Solanum</taxon>
    </lineage>
</organism>
<dbReference type="EMBL" id="CP133621">
    <property type="protein sequence ID" value="WMV51402.1"/>
    <property type="molecule type" value="Genomic_DNA"/>
</dbReference>
<evidence type="ECO:0008006" key="3">
    <source>
        <dbReference type="Google" id="ProtNLM"/>
    </source>
</evidence>
<evidence type="ECO:0000313" key="2">
    <source>
        <dbReference type="Proteomes" id="UP001234989"/>
    </source>
</evidence>
<dbReference type="AlphaFoldDB" id="A0AAF0US58"/>
<dbReference type="InterPro" id="IPR016197">
    <property type="entry name" value="Chromo-like_dom_sf"/>
</dbReference>
<evidence type="ECO:0000313" key="1">
    <source>
        <dbReference type="EMBL" id="WMV51402.1"/>
    </source>
</evidence>
<reference evidence="1" key="1">
    <citation type="submission" date="2023-08" db="EMBL/GenBank/DDBJ databases">
        <title>A de novo genome assembly of Solanum verrucosum Schlechtendal, a Mexican diploid species geographically isolated from the other diploid A-genome species in potato relatives.</title>
        <authorList>
            <person name="Hosaka K."/>
        </authorList>
    </citation>
    <scope>NUCLEOTIDE SEQUENCE</scope>
    <source>
        <tissue evidence="1">Young leaves</tissue>
    </source>
</reference>
<protein>
    <recommendedName>
        <fullName evidence="3">Chromo domain-containing protein</fullName>
    </recommendedName>
</protein>
<gene>
    <name evidence="1" type="ORF">MTR67_044787</name>
</gene>
<dbReference type="Proteomes" id="UP001234989">
    <property type="component" value="Chromosome 10"/>
</dbReference>